<dbReference type="InterPro" id="IPR036397">
    <property type="entry name" value="RNaseH_sf"/>
</dbReference>
<gene>
    <name evidence="1" type="ORF">LAZ67_5001385</name>
</gene>
<dbReference type="InterPro" id="IPR052709">
    <property type="entry name" value="Transposase-MT_Hybrid"/>
</dbReference>
<organism evidence="1 2">
    <name type="scientific">Cordylochernes scorpioides</name>
    <dbReference type="NCBI Taxonomy" id="51811"/>
    <lineage>
        <taxon>Eukaryota</taxon>
        <taxon>Metazoa</taxon>
        <taxon>Ecdysozoa</taxon>
        <taxon>Arthropoda</taxon>
        <taxon>Chelicerata</taxon>
        <taxon>Arachnida</taxon>
        <taxon>Pseudoscorpiones</taxon>
        <taxon>Cheliferoidea</taxon>
        <taxon>Chernetidae</taxon>
        <taxon>Cordylochernes</taxon>
    </lineage>
</organism>
<dbReference type="Gene3D" id="3.30.420.10">
    <property type="entry name" value="Ribonuclease H-like superfamily/Ribonuclease H"/>
    <property type="match status" value="1"/>
</dbReference>
<dbReference type="PANTHER" id="PTHR46060">
    <property type="entry name" value="MARINER MOS1 TRANSPOSASE-LIKE PROTEIN"/>
    <property type="match status" value="1"/>
</dbReference>
<name>A0ABY6KIN1_9ARAC</name>
<sequence length="292" mass="34062">MVAISRLTTSTAVDNKQTIIELFVLDGFTLLEIHPKFKRFTGTLLLQFQPLKSGRLNLNVVVRRSKMIHVKDSQKLQPHRKQSKMAHYRVCEVIEAVVISEERRRNILHEELRMRNWARWVPHFLNVHHYTLETKQQSKQWVEAGGSVPKKEKSIVYAGKVMASVFWVVKGILAITGEYFSNLLDQLGVKIRKKRPGLRKKKLSFTMTTHMLTKVLTIGKLQDLRYDLFSHPPYSPDLAPSDSHLFPYLKEFVSGKCFTSNEEVERVVDEHFNRLLDFYFQEGILLLEKRSL</sequence>
<keyword evidence="2" id="KW-1185">Reference proteome</keyword>
<dbReference type="PANTHER" id="PTHR46060:SF1">
    <property type="entry name" value="MARINER MOS1 TRANSPOSASE-LIKE PROTEIN"/>
    <property type="match status" value="1"/>
</dbReference>
<evidence type="ECO:0000313" key="1">
    <source>
        <dbReference type="EMBL" id="UYV67618.1"/>
    </source>
</evidence>
<dbReference type="Proteomes" id="UP001235939">
    <property type="component" value="Chromosome 05"/>
</dbReference>
<evidence type="ECO:0008006" key="3">
    <source>
        <dbReference type="Google" id="ProtNLM"/>
    </source>
</evidence>
<dbReference type="InterPro" id="IPR001888">
    <property type="entry name" value="Transposase_1"/>
</dbReference>
<accession>A0ABY6KIN1</accession>
<dbReference type="Pfam" id="PF01359">
    <property type="entry name" value="Transposase_1"/>
    <property type="match status" value="1"/>
</dbReference>
<evidence type="ECO:0000313" key="2">
    <source>
        <dbReference type="Proteomes" id="UP001235939"/>
    </source>
</evidence>
<protein>
    <recommendedName>
        <fullName evidence="3">Histone-lysine N-methyltransferase SETMAR</fullName>
    </recommendedName>
</protein>
<dbReference type="EMBL" id="CP092867">
    <property type="protein sequence ID" value="UYV67618.1"/>
    <property type="molecule type" value="Genomic_DNA"/>
</dbReference>
<proteinExistence type="predicted"/>
<reference evidence="1 2" key="1">
    <citation type="submission" date="2022-01" db="EMBL/GenBank/DDBJ databases">
        <title>A chromosomal length assembly of Cordylochernes scorpioides.</title>
        <authorList>
            <person name="Zeh D."/>
            <person name="Zeh J."/>
        </authorList>
    </citation>
    <scope>NUCLEOTIDE SEQUENCE [LARGE SCALE GENOMIC DNA]</scope>
    <source>
        <strain evidence="1">IN4F17</strain>
        <tissue evidence="1">Whole Body</tissue>
    </source>
</reference>